<keyword evidence="5" id="KW-0472">Membrane</keyword>
<evidence type="ECO:0000256" key="2">
    <source>
        <dbReference type="ARBA" id="ARBA00022475"/>
    </source>
</evidence>
<dbReference type="OrthoDB" id="112113at2157"/>
<proteinExistence type="predicted"/>
<evidence type="ECO:0000313" key="7">
    <source>
        <dbReference type="EMBL" id="ACL16009.1"/>
    </source>
</evidence>
<gene>
    <name evidence="7" type="ordered locus">Mpal_0638</name>
</gene>
<dbReference type="Proteomes" id="UP000002457">
    <property type="component" value="Chromosome"/>
</dbReference>
<dbReference type="Pfam" id="PF17200">
    <property type="entry name" value="sCache_2"/>
    <property type="match status" value="1"/>
</dbReference>
<evidence type="ECO:0000313" key="8">
    <source>
        <dbReference type="Proteomes" id="UP000002457"/>
    </source>
</evidence>
<evidence type="ECO:0000259" key="6">
    <source>
        <dbReference type="SMART" id="SM01049"/>
    </source>
</evidence>
<dbReference type="InterPro" id="IPR033480">
    <property type="entry name" value="sCache_2"/>
</dbReference>
<accession>B8GFG1</accession>
<comment type="subcellular location">
    <subcellularLocation>
        <location evidence="1">Cell membrane</location>
        <topology evidence="1">Multi-pass membrane protein</topology>
    </subcellularLocation>
</comment>
<keyword evidence="8" id="KW-1185">Reference proteome</keyword>
<dbReference type="STRING" id="521011.Mpal_0638"/>
<evidence type="ECO:0000256" key="5">
    <source>
        <dbReference type="ARBA" id="ARBA00023136"/>
    </source>
</evidence>
<keyword evidence="3" id="KW-0812">Transmembrane</keyword>
<evidence type="ECO:0000256" key="3">
    <source>
        <dbReference type="ARBA" id="ARBA00022692"/>
    </source>
</evidence>
<dbReference type="HOGENOM" id="CLU_081845_1_0_2"/>
<dbReference type="EMBL" id="CP001338">
    <property type="protein sequence ID" value="ACL16009.1"/>
    <property type="molecule type" value="Genomic_DNA"/>
</dbReference>
<dbReference type="SMART" id="SM01049">
    <property type="entry name" value="Cache_2"/>
    <property type="match status" value="1"/>
</dbReference>
<name>B8GFG1_METPE</name>
<evidence type="ECO:0000256" key="4">
    <source>
        <dbReference type="ARBA" id="ARBA00022989"/>
    </source>
</evidence>
<evidence type="ECO:0000256" key="1">
    <source>
        <dbReference type="ARBA" id="ARBA00004651"/>
    </source>
</evidence>
<keyword evidence="2" id="KW-1003">Cell membrane</keyword>
<dbReference type="GeneID" id="7270225"/>
<feature type="domain" description="Single Cache" evidence="6">
    <location>
        <begin position="49"/>
        <end position="125"/>
    </location>
</feature>
<dbReference type="AlphaFoldDB" id="B8GFG1"/>
<organism evidence="7 8">
    <name type="scientific">Methanosphaerula palustris (strain ATCC BAA-1556 / DSM 19958 / E1-9c)</name>
    <dbReference type="NCBI Taxonomy" id="521011"/>
    <lineage>
        <taxon>Archaea</taxon>
        <taxon>Methanobacteriati</taxon>
        <taxon>Methanobacteriota</taxon>
        <taxon>Stenosarchaea group</taxon>
        <taxon>Methanomicrobia</taxon>
        <taxon>Methanomicrobiales</taxon>
        <taxon>Methanoregulaceae</taxon>
        <taxon>Methanosphaerula</taxon>
    </lineage>
</organism>
<reference evidence="7 8" key="1">
    <citation type="journal article" date="2015" name="Genome Announc.">
        <title>Complete Genome Sequence of Methanosphaerula palustris E1-9CT, a Hydrogenotrophic Methanogen Isolated from a Minerotrophic Fen Peatland.</title>
        <authorList>
            <person name="Cadillo-Quiroz H."/>
            <person name="Browne P."/>
            <person name="Kyrpides N."/>
            <person name="Woyke T."/>
            <person name="Goodwin L."/>
            <person name="Detter C."/>
            <person name="Yavitt J.B."/>
            <person name="Zinder S.H."/>
        </authorList>
    </citation>
    <scope>NUCLEOTIDE SEQUENCE [LARGE SCALE GENOMIC DNA]</scope>
    <source>
        <strain evidence="8">ATCC BAA-1556 / DSM 19958 / E1-9c</strain>
    </source>
</reference>
<dbReference type="eggNOG" id="arCOG03007">
    <property type="taxonomic scope" value="Archaea"/>
</dbReference>
<dbReference type="KEGG" id="mpl:Mpal_0638"/>
<keyword evidence="4" id="KW-1133">Transmembrane helix</keyword>
<dbReference type="GO" id="GO:0005886">
    <property type="term" value="C:plasma membrane"/>
    <property type="evidence" value="ECO:0007669"/>
    <property type="project" value="UniProtKB-SubCell"/>
</dbReference>
<dbReference type="PROSITE" id="PS51257">
    <property type="entry name" value="PROKAR_LIPOPROTEIN"/>
    <property type="match status" value="1"/>
</dbReference>
<sequence precursor="true">MRTRSLSFLVLLVIGASLLIAGCVQSQPGVSNTTPAQISIPLQTNVNSQEALVSFVDTAVAYAQAHDKDKALAAFSNQSGPFVKGDIYVFAYDFNGTTLALPFQPELVGVNRLDVTDSQGEFFVRDQRDVARNGSGFVNYTYLNPAHNNTVESKLSYVEKVDDTWYLGSGIYTGPAAPATANAQAVSK</sequence>
<dbReference type="Gene3D" id="3.30.450.20">
    <property type="entry name" value="PAS domain"/>
    <property type="match status" value="1"/>
</dbReference>
<protein>
    <submittedName>
        <fullName evidence="7">Putative cache sensor protein</fullName>
    </submittedName>
</protein>
<dbReference type="RefSeq" id="WP_012617328.1">
    <property type="nucleotide sequence ID" value="NC_011832.1"/>
</dbReference>